<dbReference type="EMBL" id="KI964868">
    <property type="protein sequence ID" value="EUC27873.1"/>
    <property type="molecule type" value="Genomic_DNA"/>
</dbReference>
<dbReference type="Proteomes" id="UP000053841">
    <property type="component" value="Unassembled WGS sequence"/>
</dbReference>
<organism evidence="2 3">
    <name type="scientific">Cochliobolus carbonum (strain 26-R-13)</name>
    <name type="common">Maize leaf spot fungus</name>
    <name type="synonym">Bipolaris zeicola</name>
    <dbReference type="NCBI Taxonomy" id="930089"/>
    <lineage>
        <taxon>Eukaryota</taxon>
        <taxon>Fungi</taxon>
        <taxon>Dikarya</taxon>
        <taxon>Ascomycota</taxon>
        <taxon>Pezizomycotina</taxon>
        <taxon>Dothideomycetes</taxon>
        <taxon>Pleosporomycetidae</taxon>
        <taxon>Pleosporales</taxon>
        <taxon>Pleosporineae</taxon>
        <taxon>Pleosporaceae</taxon>
        <taxon>Bipolaris</taxon>
    </lineage>
</organism>
<keyword evidence="3" id="KW-1185">Reference proteome</keyword>
<protein>
    <submittedName>
        <fullName evidence="2">Uncharacterized protein</fullName>
    </submittedName>
</protein>
<evidence type="ECO:0000313" key="2">
    <source>
        <dbReference type="EMBL" id="EUC27873.1"/>
    </source>
</evidence>
<evidence type="ECO:0000256" key="1">
    <source>
        <dbReference type="SAM" id="MobiDB-lite"/>
    </source>
</evidence>
<feature type="compositionally biased region" description="Low complexity" evidence="1">
    <location>
        <begin position="17"/>
        <end position="28"/>
    </location>
</feature>
<dbReference type="AlphaFoldDB" id="W6XQJ2"/>
<accession>W6XQJ2</accession>
<dbReference type="KEGG" id="bze:COCCADRAFT_110583"/>
<reference evidence="2 3" key="1">
    <citation type="journal article" date="2013" name="PLoS Genet.">
        <title>Comparative genome structure, secondary metabolite, and effector coding capacity across Cochliobolus pathogens.</title>
        <authorList>
            <person name="Condon B.J."/>
            <person name="Leng Y."/>
            <person name="Wu D."/>
            <person name="Bushley K.E."/>
            <person name="Ohm R.A."/>
            <person name="Otillar R."/>
            <person name="Martin J."/>
            <person name="Schackwitz W."/>
            <person name="Grimwood J."/>
            <person name="MohdZainudin N."/>
            <person name="Xue C."/>
            <person name="Wang R."/>
            <person name="Manning V.A."/>
            <person name="Dhillon B."/>
            <person name="Tu Z.J."/>
            <person name="Steffenson B.J."/>
            <person name="Salamov A."/>
            <person name="Sun H."/>
            <person name="Lowry S."/>
            <person name="LaButti K."/>
            <person name="Han J."/>
            <person name="Copeland A."/>
            <person name="Lindquist E."/>
            <person name="Barry K."/>
            <person name="Schmutz J."/>
            <person name="Baker S.E."/>
            <person name="Ciuffetti L.M."/>
            <person name="Grigoriev I.V."/>
            <person name="Zhong S."/>
            <person name="Turgeon B.G."/>
        </authorList>
    </citation>
    <scope>NUCLEOTIDE SEQUENCE [LARGE SCALE GENOMIC DNA]</scope>
    <source>
        <strain evidence="2 3">26-R-13</strain>
    </source>
</reference>
<sequence length="51" mass="5106">GGGGGNSSGERGRGREMNGSSVAEGARVAAREEAERGVGGGRRTGNKDELF</sequence>
<dbReference type="RefSeq" id="XP_007717811.1">
    <property type="nucleotide sequence ID" value="XM_007719621.1"/>
</dbReference>
<proteinExistence type="predicted"/>
<feature type="region of interest" description="Disordered" evidence="1">
    <location>
        <begin position="1"/>
        <end position="51"/>
    </location>
</feature>
<gene>
    <name evidence="2" type="ORF">COCCADRAFT_110583</name>
</gene>
<name>W6XQJ2_COCC2</name>
<evidence type="ECO:0000313" key="3">
    <source>
        <dbReference type="Proteomes" id="UP000053841"/>
    </source>
</evidence>
<dbReference type="GeneID" id="19144127"/>
<feature type="non-terminal residue" evidence="2">
    <location>
        <position position="1"/>
    </location>
</feature>
<dbReference type="HOGENOM" id="CLU_3111851_0_0_1"/>